<dbReference type="AlphaFoldDB" id="A0A9P4V0I2"/>
<keyword evidence="2" id="KW-1185">Reference proteome</keyword>
<gene>
    <name evidence="1" type="ORF">EJ04DRAFT_514694</name>
</gene>
<organism evidence="1 2">
    <name type="scientific">Polyplosphaeria fusca</name>
    <dbReference type="NCBI Taxonomy" id="682080"/>
    <lineage>
        <taxon>Eukaryota</taxon>
        <taxon>Fungi</taxon>
        <taxon>Dikarya</taxon>
        <taxon>Ascomycota</taxon>
        <taxon>Pezizomycotina</taxon>
        <taxon>Dothideomycetes</taxon>
        <taxon>Pleosporomycetidae</taxon>
        <taxon>Pleosporales</taxon>
        <taxon>Tetraplosphaeriaceae</taxon>
        <taxon>Polyplosphaeria</taxon>
    </lineage>
</organism>
<dbReference type="Proteomes" id="UP000799444">
    <property type="component" value="Unassembled WGS sequence"/>
</dbReference>
<evidence type="ECO:0000313" key="1">
    <source>
        <dbReference type="EMBL" id="KAF2731265.1"/>
    </source>
</evidence>
<dbReference type="EMBL" id="ML996199">
    <property type="protein sequence ID" value="KAF2731265.1"/>
    <property type="molecule type" value="Genomic_DNA"/>
</dbReference>
<proteinExistence type="predicted"/>
<comment type="caution">
    <text evidence="1">The sequence shown here is derived from an EMBL/GenBank/DDBJ whole genome shotgun (WGS) entry which is preliminary data.</text>
</comment>
<reference evidence="1" key="1">
    <citation type="journal article" date="2020" name="Stud. Mycol.">
        <title>101 Dothideomycetes genomes: a test case for predicting lifestyles and emergence of pathogens.</title>
        <authorList>
            <person name="Haridas S."/>
            <person name="Albert R."/>
            <person name="Binder M."/>
            <person name="Bloem J."/>
            <person name="Labutti K."/>
            <person name="Salamov A."/>
            <person name="Andreopoulos B."/>
            <person name="Baker S."/>
            <person name="Barry K."/>
            <person name="Bills G."/>
            <person name="Bluhm B."/>
            <person name="Cannon C."/>
            <person name="Castanera R."/>
            <person name="Culley D."/>
            <person name="Daum C."/>
            <person name="Ezra D."/>
            <person name="Gonzalez J."/>
            <person name="Henrissat B."/>
            <person name="Kuo A."/>
            <person name="Liang C."/>
            <person name="Lipzen A."/>
            <person name="Lutzoni F."/>
            <person name="Magnuson J."/>
            <person name="Mondo S."/>
            <person name="Nolan M."/>
            <person name="Ohm R."/>
            <person name="Pangilinan J."/>
            <person name="Park H.-J."/>
            <person name="Ramirez L."/>
            <person name="Alfaro M."/>
            <person name="Sun H."/>
            <person name="Tritt A."/>
            <person name="Yoshinaga Y."/>
            <person name="Zwiers L.-H."/>
            <person name="Turgeon B."/>
            <person name="Goodwin S."/>
            <person name="Spatafora J."/>
            <person name="Crous P."/>
            <person name="Grigoriev I."/>
        </authorList>
    </citation>
    <scope>NUCLEOTIDE SEQUENCE</scope>
    <source>
        <strain evidence="1">CBS 125425</strain>
    </source>
</reference>
<evidence type="ECO:0000313" key="2">
    <source>
        <dbReference type="Proteomes" id="UP000799444"/>
    </source>
</evidence>
<name>A0A9P4V0I2_9PLEO</name>
<protein>
    <submittedName>
        <fullName evidence="1">Uncharacterized protein</fullName>
    </submittedName>
</protein>
<sequence length="359" mass="40913">MEPNKGTSNRDISTPNSSQSPFCLLPLELFLHILDQLVSTRDGEQKIAFSPSNPITRTLRSLARTCRYTYPYATQYLYTYSLYLDSCRAFSRLRRTLGLELGYGHHPDALRYGEAGRHEALFAVAQPPKYITSVFLSPQKTEKCGSAPMIRLPQVIDLCNAIGRTLKHLAMDLQPIYAPTSEIEAIKPHITTNNIFLGMPVLEELMCSFDITDYFRFPPPNLKRMAITAQGFHESLMVFSFAIPSLETMFIIREADMDAEHIDDIFGNYHGRGLDVVLVDVSSNHGTPEGTRDWHEEDVVRIWEVDVPKSYYGDEDDLILCDSWMWDHAVRGALWNVEKRRMESWSEVEARLTAAQTPP</sequence>
<accession>A0A9P4V0I2</accession>
<dbReference type="OrthoDB" id="6365676at2759"/>